<dbReference type="OrthoDB" id="1639518at2"/>
<evidence type="ECO:0000256" key="1">
    <source>
        <dbReference type="ARBA" id="ARBA00022491"/>
    </source>
</evidence>
<evidence type="ECO:0000313" key="7">
    <source>
        <dbReference type="Proteomes" id="UP000215059"/>
    </source>
</evidence>
<evidence type="ECO:0000256" key="2">
    <source>
        <dbReference type="ARBA" id="ARBA00023015"/>
    </source>
</evidence>
<dbReference type="SMART" id="SM00354">
    <property type="entry name" value="HTH_LACI"/>
    <property type="match status" value="1"/>
</dbReference>
<dbReference type="CDD" id="cd01392">
    <property type="entry name" value="HTH_LacI"/>
    <property type="match status" value="1"/>
</dbReference>
<dbReference type="Pfam" id="PF00532">
    <property type="entry name" value="Peripla_BP_1"/>
    <property type="match status" value="1"/>
</dbReference>
<dbReference type="Proteomes" id="UP000215059">
    <property type="component" value="Unassembled WGS sequence"/>
</dbReference>
<dbReference type="SUPFAM" id="SSF47413">
    <property type="entry name" value="lambda repressor-like DNA-binding domains"/>
    <property type="match status" value="1"/>
</dbReference>
<keyword evidence="1" id="KW-0678">Repressor</keyword>
<dbReference type="Gene3D" id="1.10.260.40">
    <property type="entry name" value="lambda repressor-like DNA-binding domains"/>
    <property type="match status" value="1"/>
</dbReference>
<accession>A0A235F9B8</accession>
<dbReference type="SUPFAM" id="SSF53822">
    <property type="entry name" value="Periplasmic binding protein-like I"/>
    <property type="match status" value="1"/>
</dbReference>
<evidence type="ECO:0000259" key="5">
    <source>
        <dbReference type="PROSITE" id="PS50932"/>
    </source>
</evidence>
<gene>
    <name evidence="6" type="ORF">CGZ90_08090</name>
</gene>
<dbReference type="PANTHER" id="PTHR30146">
    <property type="entry name" value="LACI-RELATED TRANSCRIPTIONAL REPRESSOR"/>
    <property type="match status" value="1"/>
</dbReference>
<comment type="caution">
    <text evidence="6">The sequence shown here is derived from an EMBL/GenBank/DDBJ whole genome shotgun (WGS) entry which is preliminary data.</text>
</comment>
<dbReference type="Gene3D" id="3.40.50.2300">
    <property type="match status" value="2"/>
</dbReference>
<dbReference type="CDD" id="cd06267">
    <property type="entry name" value="PBP1_LacI_sugar_binding-like"/>
    <property type="match status" value="1"/>
</dbReference>
<dbReference type="PANTHER" id="PTHR30146:SF148">
    <property type="entry name" value="HTH-TYPE TRANSCRIPTIONAL REPRESSOR PURR-RELATED"/>
    <property type="match status" value="1"/>
</dbReference>
<dbReference type="AlphaFoldDB" id="A0A235F9B8"/>
<keyword evidence="2" id="KW-0805">Transcription regulation</keyword>
<name>A0A235F9B8_9BACL</name>
<dbReference type="GO" id="GO:0003700">
    <property type="term" value="F:DNA-binding transcription factor activity"/>
    <property type="evidence" value="ECO:0007669"/>
    <property type="project" value="TreeGrafter"/>
</dbReference>
<keyword evidence="7" id="KW-1185">Reference proteome</keyword>
<protein>
    <submittedName>
        <fullName evidence="6">LacI family transcriptional regulator</fullName>
    </submittedName>
</protein>
<dbReference type="Pfam" id="PF00356">
    <property type="entry name" value="LacI"/>
    <property type="match status" value="1"/>
</dbReference>
<reference evidence="6 7" key="1">
    <citation type="submission" date="2017-07" db="EMBL/GenBank/DDBJ databases">
        <title>Fictibacillus sp. nov. GDSW-R2A3 Genome sequencing and assembly.</title>
        <authorList>
            <person name="Mayilraj S."/>
        </authorList>
    </citation>
    <scope>NUCLEOTIDE SEQUENCE [LARGE SCALE GENOMIC DNA]</scope>
    <source>
        <strain evidence="6 7">GDSW-R2A3</strain>
    </source>
</reference>
<dbReference type="EMBL" id="NOII01000002">
    <property type="protein sequence ID" value="OYD57852.1"/>
    <property type="molecule type" value="Genomic_DNA"/>
</dbReference>
<evidence type="ECO:0000313" key="6">
    <source>
        <dbReference type="EMBL" id="OYD57852.1"/>
    </source>
</evidence>
<evidence type="ECO:0000256" key="3">
    <source>
        <dbReference type="ARBA" id="ARBA00023125"/>
    </source>
</evidence>
<sequence length="336" mass="37572">METKPNIQAVARLANVSIATVSRVINGQGGVRKKTEDRILKAIDELGYIRNAAARTMKKKETKTVGVIVPDIKNPFFPIVMAGIEQKAREKGYFTILSSTNESQAMEENIVKNFIERGVDGVIITTANENSDHLKVLQVQGIPIVAVDRSIKQLEADTVLVDNEKGTYEAVSHLISEGHEKIAIICGPLETTPAYRRLKGYKRALNDHNIMADERYIIKGNFQESSGYKGTRDLFLLDERPTAIFSSNNLMSLGCIKAMQDLNWKLGNEVSFIGFDDIDIATLVNPKLTVVSRPMNLLGELAFQLLHERMSVKDDLPKREYILSPELKIRDSCRLI</sequence>
<dbReference type="InterPro" id="IPR000843">
    <property type="entry name" value="HTH_LacI"/>
</dbReference>
<evidence type="ECO:0000256" key="4">
    <source>
        <dbReference type="ARBA" id="ARBA00023163"/>
    </source>
</evidence>
<dbReference type="RefSeq" id="WP_094251885.1">
    <property type="nucleotide sequence ID" value="NZ_JBHLXL010000001.1"/>
</dbReference>
<dbReference type="InterPro" id="IPR010982">
    <property type="entry name" value="Lambda_DNA-bd_dom_sf"/>
</dbReference>
<keyword evidence="4" id="KW-0804">Transcription</keyword>
<dbReference type="GO" id="GO:0000976">
    <property type="term" value="F:transcription cis-regulatory region binding"/>
    <property type="evidence" value="ECO:0007669"/>
    <property type="project" value="TreeGrafter"/>
</dbReference>
<dbReference type="PROSITE" id="PS50932">
    <property type="entry name" value="HTH_LACI_2"/>
    <property type="match status" value="1"/>
</dbReference>
<dbReference type="InterPro" id="IPR001761">
    <property type="entry name" value="Peripla_BP/Lac1_sug-bd_dom"/>
</dbReference>
<dbReference type="InterPro" id="IPR028082">
    <property type="entry name" value="Peripla_BP_I"/>
</dbReference>
<feature type="domain" description="HTH lacI-type" evidence="5">
    <location>
        <begin position="5"/>
        <end position="59"/>
    </location>
</feature>
<proteinExistence type="predicted"/>
<keyword evidence="3" id="KW-0238">DNA-binding</keyword>
<organism evidence="6 7">
    <name type="scientific">Fictibacillus aquaticus</name>
    <dbReference type="NCBI Taxonomy" id="2021314"/>
    <lineage>
        <taxon>Bacteria</taxon>
        <taxon>Bacillati</taxon>
        <taxon>Bacillota</taxon>
        <taxon>Bacilli</taxon>
        <taxon>Bacillales</taxon>
        <taxon>Fictibacillaceae</taxon>
        <taxon>Fictibacillus</taxon>
    </lineage>
</organism>